<dbReference type="Pfam" id="PF00034">
    <property type="entry name" value="Cytochrom_C"/>
    <property type="match status" value="1"/>
</dbReference>
<feature type="domain" description="Cytochrome c" evidence="6">
    <location>
        <begin position="50"/>
        <end position="151"/>
    </location>
</feature>
<feature type="signal peptide" evidence="5">
    <location>
        <begin position="1"/>
        <end position="22"/>
    </location>
</feature>
<dbReference type="EMBL" id="PGTO01000016">
    <property type="protein sequence ID" value="RAU20857.1"/>
    <property type="molecule type" value="Genomic_DNA"/>
</dbReference>
<protein>
    <submittedName>
        <fullName evidence="7">Sulfur oxidation c-type cytochrome SoxX</fullName>
    </submittedName>
</protein>
<evidence type="ECO:0000313" key="7">
    <source>
        <dbReference type="EMBL" id="RAU20857.1"/>
    </source>
</evidence>
<evidence type="ECO:0000256" key="5">
    <source>
        <dbReference type="SAM" id="SignalP"/>
    </source>
</evidence>
<dbReference type="InterPro" id="IPR036909">
    <property type="entry name" value="Cyt_c-like_dom_sf"/>
</dbReference>
<dbReference type="SUPFAM" id="SSF46626">
    <property type="entry name" value="Cytochrome c"/>
    <property type="match status" value="1"/>
</dbReference>
<dbReference type="InterPro" id="IPR030999">
    <property type="entry name" value="Thiosulf_SoxX"/>
</dbReference>
<dbReference type="Gene3D" id="1.10.760.10">
    <property type="entry name" value="Cytochrome c-like domain"/>
    <property type="match status" value="1"/>
</dbReference>
<dbReference type="OrthoDB" id="9793634at2"/>
<feature type="chain" id="PRO_5016835956" evidence="5">
    <location>
        <begin position="23"/>
        <end position="151"/>
    </location>
</feature>
<keyword evidence="5" id="KW-0732">Signal</keyword>
<dbReference type="PROSITE" id="PS51007">
    <property type="entry name" value="CYTC"/>
    <property type="match status" value="1"/>
</dbReference>
<proteinExistence type="predicted"/>
<dbReference type="GO" id="GO:0020037">
    <property type="term" value="F:heme binding"/>
    <property type="evidence" value="ECO:0007669"/>
    <property type="project" value="InterPro"/>
</dbReference>
<dbReference type="GO" id="GO:0009055">
    <property type="term" value="F:electron transfer activity"/>
    <property type="evidence" value="ECO:0007669"/>
    <property type="project" value="InterPro"/>
</dbReference>
<organism evidence="7 8">
    <name type="scientific">Paramagnetospirillum kuznetsovii</name>
    <dbReference type="NCBI Taxonomy" id="2053833"/>
    <lineage>
        <taxon>Bacteria</taxon>
        <taxon>Pseudomonadati</taxon>
        <taxon>Pseudomonadota</taxon>
        <taxon>Alphaproteobacteria</taxon>
        <taxon>Rhodospirillales</taxon>
        <taxon>Magnetospirillaceae</taxon>
        <taxon>Paramagnetospirillum</taxon>
    </lineage>
</organism>
<evidence type="ECO:0000256" key="3">
    <source>
        <dbReference type="ARBA" id="ARBA00023004"/>
    </source>
</evidence>
<sequence>MMGTSLPRAVLALALTVAVVGAADAAQRKKPADPSIWEPTRRAPLTEVKGDPVRGRVIVIKKGSCLTCHVMPIPEEADHGDIGPPLATVGSRYTPAELRMRVVDPKVLNPDTIMPSFYKSTLNRVAKGLEGTTFLEAQEVEDVVAYLSTLK</sequence>
<accession>A0A364NVC7</accession>
<evidence type="ECO:0000259" key="6">
    <source>
        <dbReference type="PROSITE" id="PS51007"/>
    </source>
</evidence>
<evidence type="ECO:0000313" key="8">
    <source>
        <dbReference type="Proteomes" id="UP000251075"/>
    </source>
</evidence>
<name>A0A364NVC7_9PROT</name>
<evidence type="ECO:0000256" key="1">
    <source>
        <dbReference type="ARBA" id="ARBA00022617"/>
    </source>
</evidence>
<evidence type="ECO:0000256" key="4">
    <source>
        <dbReference type="PROSITE-ProRule" id="PRU00433"/>
    </source>
</evidence>
<comment type="caution">
    <text evidence="7">The sequence shown here is derived from an EMBL/GenBank/DDBJ whole genome shotgun (WGS) entry which is preliminary data.</text>
</comment>
<dbReference type="Proteomes" id="UP000251075">
    <property type="component" value="Unassembled WGS sequence"/>
</dbReference>
<dbReference type="NCBIfam" id="TIGR04485">
    <property type="entry name" value="thiosulf_SoxX"/>
    <property type="match status" value="1"/>
</dbReference>
<evidence type="ECO:0000256" key="2">
    <source>
        <dbReference type="ARBA" id="ARBA00022723"/>
    </source>
</evidence>
<keyword evidence="1 4" id="KW-0349">Heme</keyword>
<dbReference type="GO" id="GO:0046872">
    <property type="term" value="F:metal ion binding"/>
    <property type="evidence" value="ECO:0007669"/>
    <property type="project" value="UniProtKB-KW"/>
</dbReference>
<keyword evidence="2 4" id="KW-0479">Metal-binding</keyword>
<dbReference type="InterPro" id="IPR009056">
    <property type="entry name" value="Cyt_c-like_dom"/>
</dbReference>
<keyword evidence="3 4" id="KW-0408">Iron</keyword>
<dbReference type="AlphaFoldDB" id="A0A364NVC7"/>
<keyword evidence="8" id="KW-1185">Reference proteome</keyword>
<gene>
    <name evidence="7" type="primary">soxX</name>
    <name evidence="7" type="ORF">CU669_16435</name>
</gene>
<reference evidence="7 8" key="1">
    <citation type="submission" date="2017-11" db="EMBL/GenBank/DDBJ databases">
        <title>Draft genome sequence of magnetotactic bacterium Magnetospirillum kuznetsovii LBB-42.</title>
        <authorList>
            <person name="Grouzdev D.S."/>
            <person name="Rysina M.S."/>
            <person name="Baslerov R.V."/>
            <person name="Koziaeva V."/>
        </authorList>
    </citation>
    <scope>NUCLEOTIDE SEQUENCE [LARGE SCALE GENOMIC DNA]</scope>
    <source>
        <strain evidence="7 8">LBB-42</strain>
    </source>
</reference>
<dbReference type="RefSeq" id="WP_112146683.1">
    <property type="nucleotide sequence ID" value="NZ_PGTO01000016.1"/>
</dbReference>